<name>A0A914BY12_9BILA</name>
<dbReference type="WBParaSite" id="ACRNAN_Path_1263.g4933.t1">
    <property type="protein sequence ID" value="ACRNAN_Path_1263.g4933.t1"/>
    <property type="gene ID" value="ACRNAN_Path_1263.g4933"/>
</dbReference>
<keyword evidence="1" id="KW-0812">Transmembrane</keyword>
<accession>A0A914BY12</accession>
<keyword evidence="2" id="KW-1185">Reference proteome</keyword>
<keyword evidence="1" id="KW-1133">Transmembrane helix</keyword>
<evidence type="ECO:0000313" key="3">
    <source>
        <dbReference type="WBParaSite" id="ACRNAN_Path_1263.g4933.t1"/>
    </source>
</evidence>
<organism evidence="2 3">
    <name type="scientific">Acrobeloides nanus</name>
    <dbReference type="NCBI Taxonomy" id="290746"/>
    <lineage>
        <taxon>Eukaryota</taxon>
        <taxon>Metazoa</taxon>
        <taxon>Ecdysozoa</taxon>
        <taxon>Nematoda</taxon>
        <taxon>Chromadorea</taxon>
        <taxon>Rhabditida</taxon>
        <taxon>Tylenchina</taxon>
        <taxon>Cephalobomorpha</taxon>
        <taxon>Cephaloboidea</taxon>
        <taxon>Cephalobidae</taxon>
        <taxon>Acrobeloides</taxon>
    </lineage>
</organism>
<dbReference type="AlphaFoldDB" id="A0A914BY12"/>
<protein>
    <submittedName>
        <fullName evidence="3">Uncharacterized protein</fullName>
    </submittedName>
</protein>
<evidence type="ECO:0000256" key="1">
    <source>
        <dbReference type="SAM" id="Phobius"/>
    </source>
</evidence>
<feature type="transmembrane region" description="Helical" evidence="1">
    <location>
        <begin position="96"/>
        <end position="118"/>
    </location>
</feature>
<evidence type="ECO:0000313" key="2">
    <source>
        <dbReference type="Proteomes" id="UP000887540"/>
    </source>
</evidence>
<dbReference type="Proteomes" id="UP000887540">
    <property type="component" value="Unplaced"/>
</dbReference>
<keyword evidence="1" id="KW-0472">Membrane</keyword>
<proteinExistence type="predicted"/>
<sequence length="196" mass="22715">MSVSTLAGSRLSSRLRLPTTFVSRYASVYHGRALFDGKLDVRQEPAKIKVQLPGNPKGFFAYERNVSNDPNYKYQLPGDTVSRLIFGRIKQEKGLWGLYFAVLVVSPLLLIVTAIWSFSKIEIWVNHARFGAAVMGDDEHHTNWDWEKIRNNYWKKPIFFMYQKEMAKRLPEMEKLQDAMLEESKKRGAHKSVAFQ</sequence>
<reference evidence="3" key="1">
    <citation type="submission" date="2022-11" db="UniProtKB">
        <authorList>
            <consortium name="WormBaseParasite"/>
        </authorList>
    </citation>
    <scope>IDENTIFICATION</scope>
</reference>